<dbReference type="AlphaFoldDB" id="A0AA36G8P1"/>
<keyword evidence="3" id="KW-1185">Reference proteome</keyword>
<evidence type="ECO:0000256" key="1">
    <source>
        <dbReference type="SAM" id="SignalP"/>
    </source>
</evidence>
<evidence type="ECO:0000313" key="2">
    <source>
        <dbReference type="EMBL" id="CAJ0584073.1"/>
    </source>
</evidence>
<evidence type="ECO:0000313" key="3">
    <source>
        <dbReference type="Proteomes" id="UP001177023"/>
    </source>
</evidence>
<feature type="non-terminal residue" evidence="2">
    <location>
        <position position="1"/>
    </location>
</feature>
<protein>
    <submittedName>
        <fullName evidence="2">Uncharacterized protein</fullName>
    </submittedName>
</protein>
<dbReference type="EMBL" id="CATQJA010002678">
    <property type="protein sequence ID" value="CAJ0584073.1"/>
    <property type="molecule type" value="Genomic_DNA"/>
</dbReference>
<proteinExistence type="predicted"/>
<organism evidence="2 3">
    <name type="scientific">Mesorhabditis spiculigera</name>
    <dbReference type="NCBI Taxonomy" id="96644"/>
    <lineage>
        <taxon>Eukaryota</taxon>
        <taxon>Metazoa</taxon>
        <taxon>Ecdysozoa</taxon>
        <taxon>Nematoda</taxon>
        <taxon>Chromadorea</taxon>
        <taxon>Rhabditida</taxon>
        <taxon>Rhabditina</taxon>
        <taxon>Rhabditomorpha</taxon>
        <taxon>Rhabditoidea</taxon>
        <taxon>Rhabditidae</taxon>
        <taxon>Mesorhabditinae</taxon>
        <taxon>Mesorhabditis</taxon>
    </lineage>
</organism>
<gene>
    <name evidence="2" type="ORF">MSPICULIGERA_LOCUS22140</name>
</gene>
<name>A0AA36G8P1_9BILA</name>
<accession>A0AA36G8P1</accession>
<sequence length="155" mass="16967">MHCVALVLLGLIFVVGAEERIMRLRGDGWICPDGSLPESVKVDCKEKADGSVFAPQFDCPSAGGCVHNFTVQKGAVRMMATIEPRCPASATKNYCITFHLPDETNLGGSLGYELLMFGMLGAEHGEMEKFHYSEVRKMKNKNIYGSDLKTQQSGC</sequence>
<reference evidence="2" key="1">
    <citation type="submission" date="2023-06" db="EMBL/GenBank/DDBJ databases">
        <authorList>
            <person name="Delattre M."/>
        </authorList>
    </citation>
    <scope>NUCLEOTIDE SEQUENCE</scope>
    <source>
        <strain evidence="2">AF72</strain>
    </source>
</reference>
<keyword evidence="1" id="KW-0732">Signal</keyword>
<feature type="chain" id="PRO_5041286688" evidence="1">
    <location>
        <begin position="18"/>
        <end position="155"/>
    </location>
</feature>
<comment type="caution">
    <text evidence="2">The sequence shown here is derived from an EMBL/GenBank/DDBJ whole genome shotgun (WGS) entry which is preliminary data.</text>
</comment>
<dbReference type="Proteomes" id="UP001177023">
    <property type="component" value="Unassembled WGS sequence"/>
</dbReference>
<feature type="signal peptide" evidence="1">
    <location>
        <begin position="1"/>
        <end position="17"/>
    </location>
</feature>